<protein>
    <submittedName>
        <fullName evidence="7">Unnamed protein product</fullName>
    </submittedName>
</protein>
<evidence type="ECO:0000259" key="6">
    <source>
        <dbReference type="PROSITE" id="PS50178"/>
    </source>
</evidence>
<keyword evidence="3" id="KW-0862">Zinc</keyword>
<dbReference type="AlphaFoldDB" id="A0A9W6WVE2"/>
<dbReference type="PANTHER" id="PTHR13510:SF44">
    <property type="entry name" value="RABENOSYN-5"/>
    <property type="match status" value="1"/>
</dbReference>
<dbReference type="PROSITE" id="PS50178">
    <property type="entry name" value="ZF_FYVE"/>
    <property type="match status" value="1"/>
</dbReference>
<evidence type="ECO:0000313" key="7">
    <source>
        <dbReference type="EMBL" id="GMF17761.1"/>
    </source>
</evidence>
<comment type="caution">
    <text evidence="7">The sequence shown here is derived from an EMBL/GenBank/DDBJ whole genome shotgun (WGS) entry which is preliminary data.</text>
</comment>
<dbReference type="Gene3D" id="3.30.40.10">
    <property type="entry name" value="Zinc/RING finger domain, C3HC4 (zinc finger)"/>
    <property type="match status" value="1"/>
</dbReference>
<dbReference type="InterPro" id="IPR011011">
    <property type="entry name" value="Znf_FYVE_PHD"/>
</dbReference>
<evidence type="ECO:0000256" key="5">
    <source>
        <dbReference type="SAM" id="MobiDB-lite"/>
    </source>
</evidence>
<dbReference type="SUPFAM" id="SSF57903">
    <property type="entry name" value="FYVE/PHD zinc finger"/>
    <property type="match status" value="1"/>
</dbReference>
<dbReference type="SUPFAM" id="SSF55961">
    <property type="entry name" value="Bet v1-like"/>
    <property type="match status" value="1"/>
</dbReference>
<dbReference type="EMBL" id="BSXW01000294">
    <property type="protein sequence ID" value="GMF17761.1"/>
    <property type="molecule type" value="Genomic_DNA"/>
</dbReference>
<reference evidence="7" key="1">
    <citation type="submission" date="2023-04" db="EMBL/GenBank/DDBJ databases">
        <title>Phytophthora lilii NBRC 32176.</title>
        <authorList>
            <person name="Ichikawa N."/>
            <person name="Sato H."/>
            <person name="Tonouchi N."/>
        </authorList>
    </citation>
    <scope>NUCLEOTIDE SEQUENCE</scope>
    <source>
        <strain evidence="7">NBRC 32176</strain>
    </source>
</reference>
<name>A0A9W6WVE2_9STRA</name>
<feature type="compositionally biased region" description="Low complexity" evidence="5">
    <location>
        <begin position="82"/>
        <end position="92"/>
    </location>
</feature>
<dbReference type="Pfam" id="PF01363">
    <property type="entry name" value="FYVE"/>
    <property type="match status" value="1"/>
</dbReference>
<keyword evidence="2 4" id="KW-0863">Zinc-finger</keyword>
<feature type="compositionally biased region" description="Polar residues" evidence="5">
    <location>
        <begin position="93"/>
        <end position="111"/>
    </location>
</feature>
<accession>A0A9W6WVE2</accession>
<dbReference type="InterPro" id="IPR013083">
    <property type="entry name" value="Znf_RING/FYVE/PHD"/>
</dbReference>
<organism evidence="7 8">
    <name type="scientific">Phytophthora lilii</name>
    <dbReference type="NCBI Taxonomy" id="2077276"/>
    <lineage>
        <taxon>Eukaryota</taxon>
        <taxon>Sar</taxon>
        <taxon>Stramenopiles</taxon>
        <taxon>Oomycota</taxon>
        <taxon>Peronosporomycetes</taxon>
        <taxon>Peronosporales</taxon>
        <taxon>Peronosporaceae</taxon>
        <taxon>Phytophthora</taxon>
    </lineage>
</organism>
<dbReference type="GO" id="GO:0008270">
    <property type="term" value="F:zinc ion binding"/>
    <property type="evidence" value="ECO:0007669"/>
    <property type="project" value="UniProtKB-KW"/>
</dbReference>
<dbReference type="InterPro" id="IPR017455">
    <property type="entry name" value="Znf_FYVE-rel"/>
</dbReference>
<proteinExistence type="predicted"/>
<evidence type="ECO:0000313" key="8">
    <source>
        <dbReference type="Proteomes" id="UP001165083"/>
    </source>
</evidence>
<dbReference type="Gene3D" id="3.30.530.20">
    <property type="match status" value="1"/>
</dbReference>
<evidence type="ECO:0000256" key="4">
    <source>
        <dbReference type="PROSITE-ProRule" id="PRU00091"/>
    </source>
</evidence>
<dbReference type="PANTHER" id="PTHR13510">
    <property type="entry name" value="FYVE-FINGER-CONTAINING RAB5 EFFECTOR PROTEIN RABENOSYN-5-RELATED"/>
    <property type="match status" value="1"/>
</dbReference>
<sequence>MSGFLEEPQLSASPRVIKSCEMMLKSASASQVSGDGSRRFASIFQRSTKHQQTSACFDYFSTCTPQLKSTMSRCRVSKANSRHSSNTSTHRSQLSSSRGPVDLSLSSSRDITNARGPDDVNLTPERKAKMLKDMRESEKHVVDSMIGGQTLWKLRMHRKGISYFVDENVDKGHTRFCCVGMTDAPVANIMQMFLVTNTETLLKNVRIMYRNVKEARILSVLQPATRTNPMRSVYIRYASFDTPTLMCGRDICVCVCTDMRTMADGSTVGYCLWDSVDIPECPDRYDSDRIIRSRMKHSGFIFRNSGNLTKVCYLIGVDIGGIAPQLTGRIYMTLFGGICRRVCQHYLKQLDPEIFTRRAEWKPKHEAKECPECRRRFNPLVKRLHCVSCGEVVCGRCCCMTEVSVRGAMVTRVRICATCLQKAGMLRTNLHSIAARDDLDSLSSDGSGVRDLLRGEASSRSSPVSVTP</sequence>
<dbReference type="InterPro" id="IPR023393">
    <property type="entry name" value="START-like_dom_sf"/>
</dbReference>
<gene>
    <name evidence="7" type="ORF">Plil01_000655000</name>
</gene>
<dbReference type="OrthoDB" id="79871at2759"/>
<evidence type="ECO:0000256" key="2">
    <source>
        <dbReference type="ARBA" id="ARBA00022771"/>
    </source>
</evidence>
<keyword evidence="1" id="KW-0479">Metal-binding</keyword>
<feature type="domain" description="FYVE-type" evidence="6">
    <location>
        <begin position="364"/>
        <end position="424"/>
    </location>
</feature>
<evidence type="ECO:0000256" key="1">
    <source>
        <dbReference type="ARBA" id="ARBA00022723"/>
    </source>
</evidence>
<keyword evidence="8" id="KW-1185">Reference proteome</keyword>
<dbReference type="InterPro" id="IPR052727">
    <property type="entry name" value="Rab4/Rab5_effector"/>
</dbReference>
<dbReference type="InterPro" id="IPR000306">
    <property type="entry name" value="Znf_FYVE"/>
</dbReference>
<evidence type="ECO:0000256" key="3">
    <source>
        <dbReference type="ARBA" id="ARBA00022833"/>
    </source>
</evidence>
<dbReference type="SMART" id="SM00064">
    <property type="entry name" value="FYVE"/>
    <property type="match status" value="1"/>
</dbReference>
<dbReference type="Proteomes" id="UP001165083">
    <property type="component" value="Unassembled WGS sequence"/>
</dbReference>
<feature type="region of interest" description="Disordered" evidence="5">
    <location>
        <begin position="74"/>
        <end position="123"/>
    </location>
</feature>